<dbReference type="GO" id="GO:1902936">
    <property type="term" value="F:phosphatidylinositol bisphosphate binding"/>
    <property type="evidence" value="ECO:0007669"/>
    <property type="project" value="TreeGrafter"/>
</dbReference>
<name>A0A0K8SAM9_LYGHE</name>
<dbReference type="Gene3D" id="3.40.525.10">
    <property type="entry name" value="CRAL-TRIO lipid binding domain"/>
    <property type="match status" value="1"/>
</dbReference>
<dbReference type="Pfam" id="PF00650">
    <property type="entry name" value="CRAL_TRIO"/>
    <property type="match status" value="1"/>
</dbReference>
<dbReference type="PANTHER" id="PTHR10174">
    <property type="entry name" value="ALPHA-TOCOPHEROL TRANSFER PROTEIN-RELATED"/>
    <property type="match status" value="1"/>
</dbReference>
<feature type="domain" description="CRAL-TRIO" evidence="1">
    <location>
        <begin position="112"/>
        <end position="275"/>
    </location>
</feature>
<dbReference type="GO" id="GO:0016020">
    <property type="term" value="C:membrane"/>
    <property type="evidence" value="ECO:0007669"/>
    <property type="project" value="TreeGrafter"/>
</dbReference>
<dbReference type="CDD" id="cd00170">
    <property type="entry name" value="SEC14"/>
    <property type="match status" value="1"/>
</dbReference>
<proteinExistence type="predicted"/>
<dbReference type="SUPFAM" id="SSF52087">
    <property type="entry name" value="CRAL/TRIO domain"/>
    <property type="match status" value="1"/>
</dbReference>
<dbReference type="InterPro" id="IPR036865">
    <property type="entry name" value="CRAL-TRIO_dom_sf"/>
</dbReference>
<dbReference type="EMBL" id="GBRD01015618">
    <property type="protein sequence ID" value="JAG50208.1"/>
    <property type="molecule type" value="Transcribed_RNA"/>
</dbReference>
<organism evidence="2">
    <name type="scientific">Lygus hesperus</name>
    <name type="common">Western plant bug</name>
    <dbReference type="NCBI Taxonomy" id="30085"/>
    <lineage>
        <taxon>Eukaryota</taxon>
        <taxon>Metazoa</taxon>
        <taxon>Ecdysozoa</taxon>
        <taxon>Arthropoda</taxon>
        <taxon>Hexapoda</taxon>
        <taxon>Insecta</taxon>
        <taxon>Pterygota</taxon>
        <taxon>Neoptera</taxon>
        <taxon>Paraneoptera</taxon>
        <taxon>Hemiptera</taxon>
        <taxon>Heteroptera</taxon>
        <taxon>Panheteroptera</taxon>
        <taxon>Cimicomorpha</taxon>
        <taxon>Miridae</taxon>
        <taxon>Mirini</taxon>
        <taxon>Lygus</taxon>
    </lineage>
</organism>
<dbReference type="SUPFAM" id="SSF46938">
    <property type="entry name" value="CRAL/TRIO N-terminal domain"/>
    <property type="match status" value="1"/>
</dbReference>
<reference evidence="2" key="1">
    <citation type="submission" date="2014-09" db="EMBL/GenBank/DDBJ databases">
        <authorList>
            <person name="Magalhaes I.L.F."/>
            <person name="Oliveira U."/>
            <person name="Santos F.R."/>
            <person name="Vidigal T.H.D.A."/>
            <person name="Brescovit A.D."/>
            <person name="Santos A.J."/>
        </authorList>
    </citation>
    <scope>NUCLEOTIDE SEQUENCE</scope>
</reference>
<dbReference type="PANTHER" id="PTHR10174:SF222">
    <property type="entry name" value="GH10083P-RELATED"/>
    <property type="match status" value="1"/>
</dbReference>
<feature type="non-terminal residue" evidence="2">
    <location>
        <position position="1"/>
    </location>
</feature>
<dbReference type="AlphaFoldDB" id="A0A0K8SAM9"/>
<accession>A0A0K8SAM9</accession>
<dbReference type="PROSITE" id="PS50191">
    <property type="entry name" value="CRAL_TRIO"/>
    <property type="match status" value="1"/>
</dbReference>
<dbReference type="InterPro" id="IPR001251">
    <property type="entry name" value="CRAL-TRIO_dom"/>
</dbReference>
<evidence type="ECO:0000259" key="1">
    <source>
        <dbReference type="PROSITE" id="PS50191"/>
    </source>
</evidence>
<protein>
    <recommendedName>
        <fullName evidence="1">CRAL-TRIO domain-containing protein</fullName>
    </recommendedName>
</protein>
<dbReference type="EMBL" id="GBRD01015617">
    <property type="protein sequence ID" value="JAG50209.1"/>
    <property type="molecule type" value="Transcribed_RNA"/>
</dbReference>
<sequence>RGLRSDRLNQFAFEDRPEENFKMDIVRLSKERESEILKEVHYNHEQLEKDLELLKTWLREQRHLPKTRLLETDAFLQHFLVGCKGSLENAKKKLDSYYTLRGVSPVLQGRDNIEMLKRVARTQYLWVSPKPLPDGTMIYMLGARDANVDLYDPEATLRRALLSCEFLMRRSGIIRGKQVLIDATGFSAGHALRTPPTNLRLIATFMREAYPIRVKKFIVFNAAPYVDSMINTFVRPFLTEKLQERLIVTKENIDKVFPYMDELPSTYGGKQGEIFELAEHWEKAMETWDYLPNLEEVVDESARPATDKDRLNPYFGLHGSIKALVID</sequence>
<dbReference type="Gene3D" id="1.10.8.20">
    <property type="entry name" value="N-terminal domain of phosphatidylinositol transfer protein sec14p"/>
    <property type="match status" value="1"/>
</dbReference>
<dbReference type="InterPro" id="IPR036273">
    <property type="entry name" value="CRAL/TRIO_N_dom_sf"/>
</dbReference>
<evidence type="ECO:0000313" key="2">
    <source>
        <dbReference type="EMBL" id="JAG50209.1"/>
    </source>
</evidence>